<reference evidence="17" key="1">
    <citation type="journal article" date="2019" name="Int. J. Syst. Evol. Microbiol.">
        <title>The Global Catalogue of Microorganisms (GCM) 10K type strain sequencing project: providing services to taxonomists for standard genome sequencing and annotation.</title>
        <authorList>
            <consortium name="The Broad Institute Genomics Platform"/>
            <consortium name="The Broad Institute Genome Sequencing Center for Infectious Disease"/>
            <person name="Wu L."/>
            <person name="Ma J."/>
        </authorList>
    </citation>
    <scope>NUCLEOTIDE SEQUENCE [LARGE SCALE GENOMIC DNA]</scope>
    <source>
        <strain evidence="17">CECT 8288</strain>
    </source>
</reference>
<keyword evidence="4" id="KW-0145">Chemotaxis</keyword>
<dbReference type="InterPro" id="IPR004089">
    <property type="entry name" value="MCPsignal_dom"/>
</dbReference>
<evidence type="ECO:0000256" key="8">
    <source>
        <dbReference type="ARBA" id="ARBA00023136"/>
    </source>
</evidence>
<dbReference type="Proteomes" id="UP001595710">
    <property type="component" value="Unassembled WGS sequence"/>
</dbReference>
<keyword evidence="17" id="KW-1185">Reference proteome</keyword>
<dbReference type="Gene3D" id="1.10.287.950">
    <property type="entry name" value="Methyl-accepting chemotaxis protein"/>
    <property type="match status" value="1"/>
</dbReference>
<comment type="similarity">
    <text evidence="10">Belongs to the methyl-accepting chemotaxis (MCP) protein family.</text>
</comment>
<keyword evidence="6 12" id="KW-0812">Transmembrane</keyword>
<feature type="domain" description="Methyl-accepting transducer" evidence="13">
    <location>
        <begin position="364"/>
        <end position="600"/>
    </location>
</feature>
<evidence type="ECO:0000259" key="14">
    <source>
        <dbReference type="PROSITE" id="PS50192"/>
    </source>
</evidence>
<name>A0ABV7WS99_9GAMM</name>
<dbReference type="RefSeq" id="WP_290281505.1">
    <property type="nucleotide sequence ID" value="NZ_JAUFQI010000001.1"/>
</dbReference>
<keyword evidence="9 11" id="KW-0807">Transducer</keyword>
<evidence type="ECO:0000256" key="6">
    <source>
        <dbReference type="ARBA" id="ARBA00022692"/>
    </source>
</evidence>
<dbReference type="PROSITE" id="PS50192">
    <property type="entry name" value="T_SNARE"/>
    <property type="match status" value="1"/>
</dbReference>
<evidence type="ECO:0000256" key="12">
    <source>
        <dbReference type="SAM" id="Phobius"/>
    </source>
</evidence>
<proteinExistence type="inferred from homology"/>
<keyword evidence="7 12" id="KW-1133">Transmembrane helix</keyword>
<dbReference type="PANTHER" id="PTHR32089">
    <property type="entry name" value="METHYL-ACCEPTING CHEMOTAXIS PROTEIN MCPB"/>
    <property type="match status" value="1"/>
</dbReference>
<protein>
    <submittedName>
        <fullName evidence="16">Methyl-accepting chemotaxis protein</fullName>
    </submittedName>
</protein>
<dbReference type="PROSITE" id="PS50885">
    <property type="entry name" value="HAMP"/>
    <property type="match status" value="1"/>
</dbReference>
<feature type="domain" description="HAMP" evidence="15">
    <location>
        <begin position="305"/>
        <end position="359"/>
    </location>
</feature>
<evidence type="ECO:0000259" key="15">
    <source>
        <dbReference type="PROSITE" id="PS50885"/>
    </source>
</evidence>
<dbReference type="PROSITE" id="PS50111">
    <property type="entry name" value="CHEMOTAXIS_TRANSDUC_2"/>
    <property type="match status" value="1"/>
</dbReference>
<dbReference type="CDD" id="cd11386">
    <property type="entry name" value="MCP_signal"/>
    <property type="match status" value="1"/>
</dbReference>
<feature type="domain" description="T-SNARE coiled-coil homology" evidence="14">
    <location>
        <begin position="551"/>
        <end position="613"/>
    </location>
</feature>
<comment type="subcellular location">
    <subcellularLocation>
        <location evidence="1">Cell inner membrane</location>
        <topology evidence="1">Multi-pass membrane protein</topology>
    </subcellularLocation>
</comment>
<dbReference type="InterPro" id="IPR003660">
    <property type="entry name" value="HAMP_dom"/>
</dbReference>
<evidence type="ECO:0000256" key="4">
    <source>
        <dbReference type="ARBA" id="ARBA00022500"/>
    </source>
</evidence>
<dbReference type="CDD" id="cd06225">
    <property type="entry name" value="HAMP"/>
    <property type="match status" value="1"/>
</dbReference>
<dbReference type="SMART" id="SM00304">
    <property type="entry name" value="HAMP"/>
    <property type="match status" value="1"/>
</dbReference>
<evidence type="ECO:0000259" key="13">
    <source>
        <dbReference type="PROSITE" id="PS50111"/>
    </source>
</evidence>
<dbReference type="EMBL" id="JBHRYN010000012">
    <property type="protein sequence ID" value="MFC3702173.1"/>
    <property type="molecule type" value="Genomic_DNA"/>
</dbReference>
<dbReference type="Pfam" id="PF00672">
    <property type="entry name" value="HAMP"/>
    <property type="match status" value="1"/>
</dbReference>
<keyword evidence="5" id="KW-0997">Cell inner membrane</keyword>
<keyword evidence="8 12" id="KW-0472">Membrane</keyword>
<feature type="transmembrane region" description="Helical" evidence="12">
    <location>
        <begin position="284"/>
        <end position="304"/>
    </location>
</feature>
<evidence type="ECO:0000256" key="11">
    <source>
        <dbReference type="PROSITE-ProRule" id="PRU00284"/>
    </source>
</evidence>
<evidence type="ECO:0000256" key="1">
    <source>
        <dbReference type="ARBA" id="ARBA00004429"/>
    </source>
</evidence>
<dbReference type="PANTHER" id="PTHR32089:SF39">
    <property type="entry name" value="METHYL-ACCEPTING CHEMOTAXIS PROTEIN HLYB"/>
    <property type="match status" value="1"/>
</dbReference>
<organism evidence="16 17">
    <name type="scientific">Reinekea marina</name>
    <dbReference type="NCBI Taxonomy" id="1310421"/>
    <lineage>
        <taxon>Bacteria</taxon>
        <taxon>Pseudomonadati</taxon>
        <taxon>Pseudomonadota</taxon>
        <taxon>Gammaproteobacteria</taxon>
        <taxon>Oceanospirillales</taxon>
        <taxon>Saccharospirillaceae</taxon>
        <taxon>Reinekea</taxon>
    </lineage>
</organism>
<evidence type="ECO:0000313" key="17">
    <source>
        <dbReference type="Proteomes" id="UP001595710"/>
    </source>
</evidence>
<accession>A0ABV7WS99</accession>
<evidence type="ECO:0000256" key="2">
    <source>
        <dbReference type="ARBA" id="ARBA00022475"/>
    </source>
</evidence>
<dbReference type="Pfam" id="PF00015">
    <property type="entry name" value="MCPsignal"/>
    <property type="match status" value="1"/>
</dbReference>
<dbReference type="Gene3D" id="3.30.450.20">
    <property type="entry name" value="PAS domain"/>
    <property type="match status" value="1"/>
</dbReference>
<dbReference type="InterPro" id="IPR000727">
    <property type="entry name" value="T_SNARE_dom"/>
</dbReference>
<keyword evidence="3" id="KW-0488">Methylation</keyword>
<evidence type="ECO:0000256" key="10">
    <source>
        <dbReference type="ARBA" id="ARBA00029447"/>
    </source>
</evidence>
<evidence type="ECO:0000256" key="7">
    <source>
        <dbReference type="ARBA" id="ARBA00022989"/>
    </source>
</evidence>
<evidence type="ECO:0000313" key="16">
    <source>
        <dbReference type="EMBL" id="MFC3702173.1"/>
    </source>
</evidence>
<gene>
    <name evidence="16" type="ORF">ACFOND_11005</name>
</gene>
<evidence type="ECO:0000256" key="5">
    <source>
        <dbReference type="ARBA" id="ARBA00022519"/>
    </source>
</evidence>
<evidence type="ECO:0000256" key="3">
    <source>
        <dbReference type="ARBA" id="ARBA00022481"/>
    </source>
</evidence>
<sequence>MNQKSPLSIKNRLLISMFVAVFLSTSIVALVGQSKTRELLASRLESSELPNLIQRIRNALDGEINEMFVLTRMIATNPYIIEWSKNGASKSEEADVVNYLKSVRDAYGLSNASFVDRESNNYWNQDGFLRTLNNDNLDGWFFAFKSSGQAESASTYAQQDGNVDVFVNFQQLNGRGASGVSKSFNEMVSYLNEFQIEQTGFVYLVDANGLVKIHPNSVYAEKQTLSGLYSDINSANLLKKQDFAFESNGHTIIASSFIESLGWYVVAEVPEAELYVGLNEARNYMLLTLLVSILVFMGLIFILAKNLVKPLIKMAEAFEELGEGEGDLSTKINEHEAEEVARLARGFNAFTNKIRNVVVDVSQTSTDVRHASEATYSDAEKLKSVANQQRDESHQVSVAMSEMGSTISDIAKNASVAATASTEANDVAHNAQSTVSESSQTIESMASNMDLVSTNIDTLAEKSDAISSVLDVIRGISEQTNLLALNAAIEAARAGEQGRGFAVVADEVRNLAQRTGESTDEIHEMITELQTGARNAVDSVHQSRSHAQQSVEASAKTNEALEEIVRNVKNISDLNFQIATATEEQAAVVNEINSHIVNISDSTEQSAAASTSIESSSNALKTMSQALEQLVSRFKI</sequence>
<dbReference type="SUPFAM" id="SSF58104">
    <property type="entry name" value="Methyl-accepting chemotaxis protein (MCP) signaling domain"/>
    <property type="match status" value="1"/>
</dbReference>
<keyword evidence="2" id="KW-1003">Cell membrane</keyword>
<evidence type="ECO:0000256" key="9">
    <source>
        <dbReference type="ARBA" id="ARBA00023224"/>
    </source>
</evidence>
<dbReference type="SMART" id="SM00283">
    <property type="entry name" value="MA"/>
    <property type="match status" value="1"/>
</dbReference>
<dbReference type="CDD" id="cd12912">
    <property type="entry name" value="PDC2_MCP_like"/>
    <property type="match status" value="1"/>
</dbReference>
<comment type="caution">
    <text evidence="16">The sequence shown here is derived from an EMBL/GenBank/DDBJ whole genome shotgun (WGS) entry which is preliminary data.</text>
</comment>